<evidence type="ECO:0000256" key="4">
    <source>
        <dbReference type="ARBA" id="ARBA00022723"/>
    </source>
</evidence>
<dbReference type="GO" id="GO:0046872">
    <property type="term" value="F:metal ion binding"/>
    <property type="evidence" value="ECO:0007669"/>
    <property type="project" value="UniProtKB-UniRule"/>
</dbReference>
<evidence type="ECO:0000313" key="13">
    <source>
        <dbReference type="EMBL" id="KAJ7958056.1"/>
    </source>
</evidence>
<dbReference type="EC" id="3.1.3.16" evidence="11"/>
<evidence type="ECO:0000256" key="1">
    <source>
        <dbReference type="ARBA" id="ARBA00001936"/>
    </source>
</evidence>
<evidence type="ECO:0000256" key="5">
    <source>
        <dbReference type="ARBA" id="ARBA00022801"/>
    </source>
</evidence>
<sequence length="505" mass="54196">MPSSYLSRLRGAIQRSIVGKEGGIQDSVEILIGQGKFWFGNSRLFHSVSCSSCKDLHAFLRPGTIFTSSSELVNKNRNPSVVGTVSRTLSTPSISAPSFQACGYHIDFAFTGACQFSSSSNFKSKTMDACISRVIYGNFSLGNSTLRHFHHFMSTNGVSSSNINIVPDCSRKVSMSLKNRQQPDNHAIYGYFVYNVAKSWCSQYSSTEAGPGDFLRSSSSCFSTGTAPDVPLDCSAHEELLANSADSTEQIPSGKTLKLLSGSCYLPHPDKEETGGEDAHFICSDEQAIGVADGVGGWADLGVNSGLYSRELMCNSVNAIKEEPKGSIDPARVLEKAHSSTKAKGSSTACIIALTDQGLNAINLGDSGFMVVRDGCTIFRSPVQQHDFNFTYQLEWGSDGDLPSSGQVFTIPVAPGDVIITGTDGLFDNLYNNEITAVVVHAIRAGLGPQVTAQKIAALARQRAQDKDRQTPFSTAAQEAGFRYYGGKLDDTTVVVSYISNSNDT</sequence>
<keyword evidence="6 11" id="KW-0460">Magnesium</keyword>
<keyword evidence="5 11" id="KW-0378">Hydrolase</keyword>
<dbReference type="Gene3D" id="3.60.40.10">
    <property type="entry name" value="PPM-type phosphatase domain"/>
    <property type="match status" value="2"/>
</dbReference>
<dbReference type="SUPFAM" id="SSF81606">
    <property type="entry name" value="PP2C-like"/>
    <property type="match status" value="1"/>
</dbReference>
<comment type="catalytic activity">
    <reaction evidence="10 11">
        <text>O-phospho-L-threonyl-[protein] + H2O = L-threonyl-[protein] + phosphate</text>
        <dbReference type="Rhea" id="RHEA:47004"/>
        <dbReference type="Rhea" id="RHEA-COMP:11060"/>
        <dbReference type="Rhea" id="RHEA-COMP:11605"/>
        <dbReference type="ChEBI" id="CHEBI:15377"/>
        <dbReference type="ChEBI" id="CHEBI:30013"/>
        <dbReference type="ChEBI" id="CHEBI:43474"/>
        <dbReference type="ChEBI" id="CHEBI:61977"/>
        <dbReference type="EC" id="3.1.3.16"/>
    </reaction>
</comment>
<keyword evidence="7 11" id="KW-0904">Protein phosphatase</keyword>
<evidence type="ECO:0000313" key="14">
    <source>
        <dbReference type="Proteomes" id="UP001163823"/>
    </source>
</evidence>
<dbReference type="PROSITE" id="PS51746">
    <property type="entry name" value="PPM_2"/>
    <property type="match status" value="1"/>
</dbReference>
<dbReference type="GO" id="GO:0004722">
    <property type="term" value="F:protein serine/threonine phosphatase activity"/>
    <property type="evidence" value="ECO:0007669"/>
    <property type="project" value="UniProtKB-EC"/>
</dbReference>
<dbReference type="FunFam" id="3.60.40.10:FF:000138">
    <property type="entry name" value="5-azacytidine resistance protein azr1"/>
    <property type="match status" value="1"/>
</dbReference>
<proteinExistence type="inferred from homology"/>
<evidence type="ECO:0000256" key="2">
    <source>
        <dbReference type="ARBA" id="ARBA00001946"/>
    </source>
</evidence>
<reference evidence="13" key="1">
    <citation type="journal article" date="2023" name="Science">
        <title>Elucidation of the pathway for biosynthesis of saponin adjuvants from the soapbark tree.</title>
        <authorList>
            <person name="Reed J."/>
            <person name="Orme A."/>
            <person name="El-Demerdash A."/>
            <person name="Owen C."/>
            <person name="Martin L.B.B."/>
            <person name="Misra R.C."/>
            <person name="Kikuchi S."/>
            <person name="Rejzek M."/>
            <person name="Martin A.C."/>
            <person name="Harkess A."/>
            <person name="Leebens-Mack J."/>
            <person name="Louveau T."/>
            <person name="Stephenson M.J."/>
            <person name="Osbourn A."/>
        </authorList>
    </citation>
    <scope>NUCLEOTIDE SEQUENCE</scope>
    <source>
        <strain evidence="13">S10</strain>
    </source>
</reference>
<gene>
    <name evidence="13" type="ORF">O6P43_018837</name>
</gene>
<evidence type="ECO:0000256" key="7">
    <source>
        <dbReference type="ARBA" id="ARBA00022912"/>
    </source>
</evidence>
<keyword evidence="4 11" id="KW-0479">Metal-binding</keyword>
<dbReference type="KEGG" id="qsa:O6P43_018837"/>
<protein>
    <recommendedName>
        <fullName evidence="11">Protein phosphatase</fullName>
        <ecNumber evidence="11">3.1.3.16</ecNumber>
    </recommendedName>
</protein>
<evidence type="ECO:0000256" key="9">
    <source>
        <dbReference type="ARBA" id="ARBA00047761"/>
    </source>
</evidence>
<comment type="cofactor">
    <cofactor evidence="2 11">
        <name>Mg(2+)</name>
        <dbReference type="ChEBI" id="CHEBI:18420"/>
    </cofactor>
</comment>
<dbReference type="AlphaFoldDB" id="A0AAD7LH36"/>
<evidence type="ECO:0000256" key="8">
    <source>
        <dbReference type="ARBA" id="ARBA00023211"/>
    </source>
</evidence>
<dbReference type="InterPro" id="IPR001932">
    <property type="entry name" value="PPM-type_phosphatase-like_dom"/>
</dbReference>
<dbReference type="SMART" id="SM00331">
    <property type="entry name" value="PP2C_SIG"/>
    <property type="match status" value="1"/>
</dbReference>
<dbReference type="Proteomes" id="UP001163823">
    <property type="component" value="Chromosome 8"/>
</dbReference>
<comment type="similarity">
    <text evidence="3 11">Belongs to the PP2C family.</text>
</comment>
<dbReference type="PANTHER" id="PTHR12320">
    <property type="entry name" value="PROTEIN PHOSPHATASE 2C"/>
    <property type="match status" value="1"/>
</dbReference>
<accession>A0AAD7LH36</accession>
<organism evidence="13 14">
    <name type="scientific">Quillaja saponaria</name>
    <name type="common">Soap bark tree</name>
    <dbReference type="NCBI Taxonomy" id="32244"/>
    <lineage>
        <taxon>Eukaryota</taxon>
        <taxon>Viridiplantae</taxon>
        <taxon>Streptophyta</taxon>
        <taxon>Embryophyta</taxon>
        <taxon>Tracheophyta</taxon>
        <taxon>Spermatophyta</taxon>
        <taxon>Magnoliopsida</taxon>
        <taxon>eudicotyledons</taxon>
        <taxon>Gunneridae</taxon>
        <taxon>Pentapetalae</taxon>
        <taxon>rosids</taxon>
        <taxon>fabids</taxon>
        <taxon>Fabales</taxon>
        <taxon>Quillajaceae</taxon>
        <taxon>Quillaja</taxon>
    </lineage>
</organism>
<evidence type="ECO:0000256" key="3">
    <source>
        <dbReference type="ARBA" id="ARBA00006702"/>
    </source>
</evidence>
<dbReference type="PANTHER" id="PTHR12320:SF83">
    <property type="entry name" value="PROTEIN PHOSPHATASE 2C 55-RELATED"/>
    <property type="match status" value="1"/>
</dbReference>
<comment type="caution">
    <text evidence="13">The sequence shown here is derived from an EMBL/GenBank/DDBJ whole genome shotgun (WGS) entry which is preliminary data.</text>
</comment>
<evidence type="ECO:0000256" key="6">
    <source>
        <dbReference type="ARBA" id="ARBA00022842"/>
    </source>
</evidence>
<keyword evidence="14" id="KW-1185">Reference proteome</keyword>
<dbReference type="InterPro" id="IPR039123">
    <property type="entry name" value="PPTC7"/>
</dbReference>
<dbReference type="SMART" id="SM00332">
    <property type="entry name" value="PP2Cc"/>
    <property type="match status" value="1"/>
</dbReference>
<comment type="catalytic activity">
    <reaction evidence="9 11">
        <text>O-phospho-L-seryl-[protein] + H2O = L-seryl-[protein] + phosphate</text>
        <dbReference type="Rhea" id="RHEA:20629"/>
        <dbReference type="Rhea" id="RHEA-COMP:9863"/>
        <dbReference type="Rhea" id="RHEA-COMP:11604"/>
        <dbReference type="ChEBI" id="CHEBI:15377"/>
        <dbReference type="ChEBI" id="CHEBI:29999"/>
        <dbReference type="ChEBI" id="CHEBI:43474"/>
        <dbReference type="ChEBI" id="CHEBI:83421"/>
        <dbReference type="EC" id="3.1.3.16"/>
    </reaction>
</comment>
<dbReference type="InterPro" id="IPR036457">
    <property type="entry name" value="PPM-type-like_dom_sf"/>
</dbReference>
<evidence type="ECO:0000256" key="11">
    <source>
        <dbReference type="RuleBase" id="RU366020"/>
    </source>
</evidence>
<keyword evidence="8 11" id="KW-0464">Manganese</keyword>
<name>A0AAD7LH36_QUISA</name>
<dbReference type="GO" id="GO:0009507">
    <property type="term" value="C:chloroplast"/>
    <property type="evidence" value="ECO:0007669"/>
    <property type="project" value="TreeGrafter"/>
</dbReference>
<evidence type="ECO:0000256" key="10">
    <source>
        <dbReference type="ARBA" id="ARBA00048336"/>
    </source>
</evidence>
<comment type="cofactor">
    <cofactor evidence="1 11">
        <name>Mn(2+)</name>
        <dbReference type="ChEBI" id="CHEBI:29035"/>
    </cofactor>
</comment>
<dbReference type="EMBL" id="JARAOO010000008">
    <property type="protein sequence ID" value="KAJ7958056.1"/>
    <property type="molecule type" value="Genomic_DNA"/>
</dbReference>
<feature type="domain" description="PPM-type phosphatase" evidence="12">
    <location>
        <begin position="260"/>
        <end position="499"/>
    </location>
</feature>
<evidence type="ECO:0000259" key="12">
    <source>
        <dbReference type="PROSITE" id="PS51746"/>
    </source>
</evidence>